<dbReference type="OrthoDB" id="270164at2759"/>
<dbReference type="VEuPathDB" id="TriTrypDB:TcYC6_0007950"/>
<dbReference type="VEuPathDB" id="TriTrypDB:C3747_85g830c"/>
<sequence length="121" mass="13859">MRLMSLILADGLEKEARRIIASENAFDALALNPVDAKGDVVLKRYEEKVAPLRRLVRNRLAMEAKARLDHAKVLLLDDALRAKELIRFNEQKRSAMKEREELQTLEARTKLLELRAAALLQ</sequence>
<feature type="coiled-coil region" evidence="1">
    <location>
        <begin position="85"/>
        <end position="115"/>
    </location>
</feature>
<dbReference type="VEuPathDB" id="TriTrypDB:BCY84_03726"/>
<reference evidence="2 3" key="1">
    <citation type="journal article" date="2018" name="Microb. Genom.">
        <title>Expanding an expanded genome: long-read sequencing of Trypanosoma cruzi.</title>
        <authorList>
            <person name="Berna L."/>
            <person name="Rodriguez M."/>
            <person name="Chiribao M.L."/>
            <person name="Parodi-Talice A."/>
            <person name="Pita S."/>
            <person name="Rijo G."/>
            <person name="Alvarez-Valin F."/>
            <person name="Robello C."/>
        </authorList>
    </citation>
    <scope>NUCLEOTIDE SEQUENCE [LARGE SCALE GENOMIC DNA]</scope>
    <source>
        <strain evidence="2 3">TCC</strain>
    </source>
</reference>
<dbReference type="VEuPathDB" id="TriTrypDB:TcCLB.507793.50"/>
<dbReference type="AlphaFoldDB" id="A0A2V2WM03"/>
<dbReference type="EMBL" id="PRFC01000085">
    <property type="protein sequence ID" value="PWV08843.1"/>
    <property type="molecule type" value="Genomic_DNA"/>
</dbReference>
<dbReference type="VEuPathDB" id="TriTrypDB:TcCL_NonESM13795"/>
<name>A0A2V2WM03_TRYCR</name>
<comment type="caution">
    <text evidence="2">The sequence shown here is derived from an EMBL/GenBank/DDBJ whole genome shotgun (WGS) entry which is preliminary data.</text>
</comment>
<dbReference type="VEuPathDB" id="TriTrypDB:C4B63_90g175c"/>
<gene>
    <name evidence="2" type="ORF">C3747_85g830c</name>
</gene>
<accession>A0A2V2WM03</accession>
<dbReference type="VEuPathDB" id="TriTrypDB:TcG_08317"/>
<dbReference type="VEuPathDB" id="TriTrypDB:TcCLB.507165.20"/>
<dbReference type="Proteomes" id="UP000246078">
    <property type="component" value="Unassembled WGS sequence"/>
</dbReference>
<dbReference type="SMR" id="A0A2V2WM03"/>
<keyword evidence="1" id="KW-0175">Coiled coil</keyword>
<protein>
    <submittedName>
        <fullName evidence="2">Uncharacterized protein</fullName>
    </submittedName>
</protein>
<organism evidence="2 3">
    <name type="scientific">Trypanosoma cruzi</name>
    <dbReference type="NCBI Taxonomy" id="5693"/>
    <lineage>
        <taxon>Eukaryota</taxon>
        <taxon>Discoba</taxon>
        <taxon>Euglenozoa</taxon>
        <taxon>Kinetoplastea</taxon>
        <taxon>Metakinetoplastina</taxon>
        <taxon>Trypanosomatida</taxon>
        <taxon>Trypanosomatidae</taxon>
        <taxon>Trypanosoma</taxon>
        <taxon>Schizotrypanum</taxon>
    </lineage>
</organism>
<evidence type="ECO:0000313" key="2">
    <source>
        <dbReference type="EMBL" id="PWV08843.1"/>
    </source>
</evidence>
<proteinExistence type="predicted"/>
<evidence type="ECO:0000313" key="3">
    <source>
        <dbReference type="Proteomes" id="UP000246078"/>
    </source>
</evidence>
<evidence type="ECO:0000256" key="1">
    <source>
        <dbReference type="SAM" id="Coils"/>
    </source>
</evidence>
<dbReference type="VEuPathDB" id="TriTrypDB:TcBrA4_0024770"/>